<proteinExistence type="predicted"/>
<comment type="caution">
    <text evidence="2">The sequence shown here is derived from an EMBL/GenBank/DDBJ whole genome shotgun (WGS) entry which is preliminary data.</text>
</comment>
<evidence type="ECO:0000313" key="2">
    <source>
        <dbReference type="EMBL" id="KXA92357.1"/>
    </source>
</evidence>
<organism evidence="2 3">
    <name type="scientific">candidate division MSBL1 archaeon SCGC-AAA259E17</name>
    <dbReference type="NCBI Taxonomy" id="1698263"/>
    <lineage>
        <taxon>Archaea</taxon>
        <taxon>Methanobacteriati</taxon>
        <taxon>Methanobacteriota</taxon>
        <taxon>candidate division MSBL1</taxon>
    </lineage>
</organism>
<evidence type="ECO:0000256" key="1">
    <source>
        <dbReference type="SAM" id="MobiDB-lite"/>
    </source>
</evidence>
<sequence>MSDWFDKKMKKLMKKFNEMFQKKMTPPRKRDLEPDKNFKTFEKKGPEFHMRVEMFNWTIGPGDSDRIATSEFGENKKAEIIEEEKEENKPEKLALRRFKEKNEEDEE</sequence>
<gene>
    <name evidence="2" type="ORF">AKJ64_03385</name>
</gene>
<feature type="compositionally biased region" description="Basic and acidic residues" evidence="1">
    <location>
        <begin position="79"/>
        <end position="94"/>
    </location>
</feature>
<protein>
    <submittedName>
        <fullName evidence="2">Uncharacterized protein</fullName>
    </submittedName>
</protein>
<reference evidence="2 3" key="1">
    <citation type="journal article" date="2016" name="Sci. Rep.">
        <title>Metabolic traits of an uncultured archaeal lineage -MSBL1- from brine pools of the Red Sea.</title>
        <authorList>
            <person name="Mwirichia R."/>
            <person name="Alam I."/>
            <person name="Rashid M."/>
            <person name="Vinu M."/>
            <person name="Ba-Alawi W."/>
            <person name="Anthony Kamau A."/>
            <person name="Kamanda Ngugi D."/>
            <person name="Goker M."/>
            <person name="Klenk H.P."/>
            <person name="Bajic V."/>
            <person name="Stingl U."/>
        </authorList>
    </citation>
    <scope>NUCLEOTIDE SEQUENCE [LARGE SCALE GENOMIC DNA]</scope>
    <source>
        <strain evidence="2">SCGC-AAA259E17</strain>
    </source>
</reference>
<name>A0A133UDR7_9EURY</name>
<evidence type="ECO:0000313" key="3">
    <source>
        <dbReference type="Proteomes" id="UP000070373"/>
    </source>
</evidence>
<feature type="region of interest" description="Disordered" evidence="1">
    <location>
        <begin position="79"/>
        <end position="107"/>
    </location>
</feature>
<dbReference type="EMBL" id="LHXN01000058">
    <property type="protein sequence ID" value="KXA92357.1"/>
    <property type="molecule type" value="Genomic_DNA"/>
</dbReference>
<dbReference type="Proteomes" id="UP000070373">
    <property type="component" value="Unassembled WGS sequence"/>
</dbReference>
<dbReference type="AlphaFoldDB" id="A0A133UDR7"/>
<keyword evidence="3" id="KW-1185">Reference proteome</keyword>
<accession>A0A133UDR7</accession>